<evidence type="ECO:0000256" key="3">
    <source>
        <dbReference type="ARBA" id="ARBA00022748"/>
    </source>
</evidence>
<dbReference type="PANTHER" id="PTHR47870:SF2">
    <property type="entry name" value="FORMATE-DEPENDENT NITRITE REDUCTASE COMPLEX SUBUNIT NRFF"/>
    <property type="match status" value="1"/>
</dbReference>
<protein>
    <submittedName>
        <fullName evidence="8">C-type cytochrome biogenesis protein CcmI</fullName>
    </submittedName>
</protein>
<gene>
    <name evidence="8" type="primary">ccmI</name>
    <name evidence="8" type="ORF">FCN80_20250</name>
</gene>
<keyword evidence="9" id="KW-1185">Reference proteome</keyword>
<feature type="domain" description="Cytochrome c-type biogenesis protein H Ig-like" evidence="6">
    <location>
        <begin position="296"/>
        <end position="400"/>
    </location>
</feature>
<evidence type="ECO:0000256" key="5">
    <source>
        <dbReference type="SAM" id="Phobius"/>
    </source>
</evidence>
<evidence type="ECO:0000259" key="6">
    <source>
        <dbReference type="Pfam" id="PF23892"/>
    </source>
</evidence>
<sequence length="404" mass="43456">MIAWGAVALVLLILAAGLLVLPAVGNAGQADLSRRDALNADLYLRRLDELKRDEAQGLIGERAAHIAEWQRNLLADASSCPPPVRRGGSLGILLPGAIGLVVVTLMLYGWTGGLRQVWLWQRIVAEQPALRARLADPSARPLSPEALSHFAIGLRAELARRPDNLPDWLILSRVGLAMHNPAMAAQALAQARRLAPNDESIALDYADALSRSDNPGDNQQGIRVLQSLLARRPDNPRAVGLLALSRYQQGDFVKAIALWQRLLTLLPAADPHVSAIERGIAQAREQAGLEKAGLIVTVGAAMPVRAKLPRQGWVVVTVTDGQSSSPVAVKTLPLSRFPLSLSLDDSNAVTPEHLLSALRRLTVRVRISPDDAAERQTGEWFGESALAHFAGAGRIAVQIDQQVP</sequence>
<evidence type="ECO:0000256" key="1">
    <source>
        <dbReference type="ARBA" id="ARBA00004196"/>
    </source>
</evidence>
<reference evidence="8 9" key="1">
    <citation type="submission" date="2019-04" db="EMBL/GenBank/DDBJ databases">
        <authorList>
            <person name="Li M."/>
            <person name="Gao C."/>
        </authorList>
    </citation>
    <scope>NUCLEOTIDE SEQUENCE [LARGE SCALE GENOMIC DNA]</scope>
    <source>
        <strain evidence="8 9">BGMRC 2031</strain>
    </source>
</reference>
<evidence type="ECO:0000256" key="4">
    <source>
        <dbReference type="ARBA" id="ARBA00022803"/>
    </source>
</evidence>
<dbReference type="NCBIfam" id="TIGR03142">
    <property type="entry name" value="cytochro_ccmI"/>
    <property type="match status" value="1"/>
</dbReference>
<dbReference type="Pfam" id="PF23892">
    <property type="entry name" value="Ig_CycH"/>
    <property type="match status" value="1"/>
</dbReference>
<comment type="caution">
    <text evidence="8">The sequence shown here is derived from an EMBL/GenBank/DDBJ whole genome shotgun (WGS) entry which is preliminary data.</text>
</comment>
<dbReference type="InterPro" id="IPR011990">
    <property type="entry name" value="TPR-like_helical_dom_sf"/>
</dbReference>
<name>A0ABY2SG92_9HYPH</name>
<dbReference type="InterPro" id="IPR056412">
    <property type="entry name" value="Ig_CycH"/>
</dbReference>
<evidence type="ECO:0000256" key="2">
    <source>
        <dbReference type="ARBA" id="ARBA00022737"/>
    </source>
</evidence>
<keyword evidence="5" id="KW-0472">Membrane</keyword>
<keyword evidence="3" id="KW-0201">Cytochrome c-type biogenesis</keyword>
<keyword evidence="5" id="KW-1133">Transmembrane helix</keyword>
<keyword evidence="2" id="KW-0677">Repeat</keyword>
<organism evidence="8 9">
    <name type="scientific">Martelella alba</name>
    <dbReference type="NCBI Taxonomy" id="2590451"/>
    <lineage>
        <taxon>Bacteria</taxon>
        <taxon>Pseudomonadati</taxon>
        <taxon>Pseudomonadota</taxon>
        <taxon>Alphaproteobacteria</taxon>
        <taxon>Hyphomicrobiales</taxon>
        <taxon>Aurantimonadaceae</taxon>
        <taxon>Martelella</taxon>
    </lineage>
</organism>
<dbReference type="PANTHER" id="PTHR47870">
    <property type="entry name" value="CYTOCHROME C-TYPE BIOGENESIS PROTEIN CCMH"/>
    <property type="match status" value="1"/>
</dbReference>
<dbReference type="RefSeq" id="WP_136992145.1">
    <property type="nucleotide sequence ID" value="NZ_SZPQ01000037.1"/>
</dbReference>
<evidence type="ECO:0000313" key="8">
    <source>
        <dbReference type="EMBL" id="TKI03861.1"/>
    </source>
</evidence>
<feature type="transmembrane region" description="Helical" evidence="5">
    <location>
        <begin position="92"/>
        <end position="110"/>
    </location>
</feature>
<evidence type="ECO:0000259" key="7">
    <source>
        <dbReference type="Pfam" id="PF23914"/>
    </source>
</evidence>
<comment type="subcellular location">
    <subcellularLocation>
        <location evidence="1">Cell envelope</location>
    </subcellularLocation>
</comment>
<accession>A0ABY2SG92</accession>
<dbReference type="Gene3D" id="1.25.40.10">
    <property type="entry name" value="Tetratricopeptide repeat domain"/>
    <property type="match status" value="1"/>
</dbReference>
<dbReference type="InterPro" id="IPR056413">
    <property type="entry name" value="TPR_CcmH_CycH"/>
</dbReference>
<dbReference type="EMBL" id="SZPQ01000037">
    <property type="protein sequence ID" value="TKI03861.1"/>
    <property type="molecule type" value="Genomic_DNA"/>
</dbReference>
<dbReference type="Pfam" id="PF23914">
    <property type="entry name" value="TPR_CcmH_CycH"/>
    <property type="match status" value="1"/>
</dbReference>
<dbReference type="SUPFAM" id="SSF48452">
    <property type="entry name" value="TPR-like"/>
    <property type="match status" value="1"/>
</dbReference>
<proteinExistence type="predicted"/>
<feature type="domain" description="Cytochrome c-type biogenesis protein H TPR" evidence="7">
    <location>
        <begin position="116"/>
        <end position="272"/>
    </location>
</feature>
<dbReference type="InterPro" id="IPR017560">
    <property type="entry name" value="Cyt_c_biogenesis_CcmI"/>
</dbReference>
<keyword evidence="5" id="KW-0812">Transmembrane</keyword>
<keyword evidence="4" id="KW-0802">TPR repeat</keyword>
<dbReference type="Proteomes" id="UP000305202">
    <property type="component" value="Unassembled WGS sequence"/>
</dbReference>
<evidence type="ECO:0000313" key="9">
    <source>
        <dbReference type="Proteomes" id="UP000305202"/>
    </source>
</evidence>
<dbReference type="InterPro" id="IPR051263">
    <property type="entry name" value="C-type_cytochrome_biogenesis"/>
</dbReference>